<feature type="region of interest" description="Disordered" evidence="1">
    <location>
        <begin position="143"/>
        <end position="164"/>
    </location>
</feature>
<keyword evidence="3" id="KW-1185">Reference proteome</keyword>
<reference evidence="2 3" key="1">
    <citation type="journal article" date="2018" name="Mol. Biol. Evol.">
        <title>Analysis of the draft genome of the red seaweed Gracilariopsis chorda provides insights into genome size evolution in Rhodophyta.</title>
        <authorList>
            <person name="Lee J."/>
            <person name="Yang E.C."/>
            <person name="Graf L."/>
            <person name="Yang J.H."/>
            <person name="Qiu H."/>
            <person name="Zel Zion U."/>
            <person name="Chan C.X."/>
            <person name="Stephens T.G."/>
            <person name="Weber A.P.M."/>
            <person name="Boo G.H."/>
            <person name="Boo S.M."/>
            <person name="Kim K.M."/>
            <person name="Shin Y."/>
            <person name="Jung M."/>
            <person name="Lee S.J."/>
            <person name="Yim H.S."/>
            <person name="Lee J.H."/>
            <person name="Bhattacharya D."/>
            <person name="Yoon H.S."/>
        </authorList>
    </citation>
    <scope>NUCLEOTIDE SEQUENCE [LARGE SCALE GENOMIC DNA]</scope>
    <source>
        <strain evidence="2 3">SKKU-2015</strain>
        <tissue evidence="2">Whole body</tissue>
    </source>
</reference>
<name>A0A2V3IG36_9FLOR</name>
<proteinExistence type="predicted"/>
<evidence type="ECO:0000313" key="2">
    <source>
        <dbReference type="EMBL" id="PXF41056.1"/>
    </source>
</evidence>
<dbReference type="Proteomes" id="UP000247409">
    <property type="component" value="Unassembled WGS sequence"/>
</dbReference>
<dbReference type="EMBL" id="NBIV01000238">
    <property type="protein sequence ID" value="PXF41056.1"/>
    <property type="molecule type" value="Genomic_DNA"/>
</dbReference>
<evidence type="ECO:0000313" key="3">
    <source>
        <dbReference type="Proteomes" id="UP000247409"/>
    </source>
</evidence>
<accession>A0A2V3IG36</accession>
<protein>
    <submittedName>
        <fullName evidence="2">Uncharacterized protein</fullName>
    </submittedName>
</protein>
<organism evidence="2 3">
    <name type="scientific">Gracilariopsis chorda</name>
    <dbReference type="NCBI Taxonomy" id="448386"/>
    <lineage>
        <taxon>Eukaryota</taxon>
        <taxon>Rhodophyta</taxon>
        <taxon>Florideophyceae</taxon>
        <taxon>Rhodymeniophycidae</taxon>
        <taxon>Gracilariales</taxon>
        <taxon>Gracilariaceae</taxon>
        <taxon>Gracilariopsis</taxon>
    </lineage>
</organism>
<sequence>MLLLENAKIKASVYSSIIIRLVSTIALRSKISGNKIFVVSRKRLEALKINADNLLNILPNNGNLRKLEEKHTHEAKEIIEAVSATIDANERRVNQDRTILRITFDDAVELLKDLKFEDKEKTNTDSDAISMGIMLGKREYNDHVRQGHCNNPNRDKKPKSYVPN</sequence>
<comment type="caution">
    <text evidence="2">The sequence shown here is derived from an EMBL/GenBank/DDBJ whole genome shotgun (WGS) entry which is preliminary data.</text>
</comment>
<gene>
    <name evidence="2" type="ORF">BWQ96_09221</name>
</gene>
<dbReference type="AlphaFoldDB" id="A0A2V3IG36"/>
<evidence type="ECO:0000256" key="1">
    <source>
        <dbReference type="SAM" id="MobiDB-lite"/>
    </source>
</evidence>